<keyword evidence="2" id="KW-1185">Reference proteome</keyword>
<accession>A0ABX1K2W7</accession>
<dbReference type="EMBL" id="JAAXOY010000495">
    <property type="protein sequence ID" value="NKY40903.1"/>
    <property type="molecule type" value="Genomic_DNA"/>
</dbReference>
<dbReference type="RefSeq" id="WP_168679986.1">
    <property type="nucleotide sequence ID" value="NZ_JAAXOY010000495.1"/>
</dbReference>
<organism evidence="1 2">
    <name type="scientific">Cellulomonas septica</name>
    <dbReference type="NCBI Taxonomy" id="285080"/>
    <lineage>
        <taxon>Bacteria</taxon>
        <taxon>Bacillati</taxon>
        <taxon>Actinomycetota</taxon>
        <taxon>Actinomycetes</taxon>
        <taxon>Micrococcales</taxon>
        <taxon>Cellulomonadaceae</taxon>
        <taxon>Cellulomonas</taxon>
    </lineage>
</organism>
<dbReference type="Proteomes" id="UP000777774">
    <property type="component" value="Unassembled WGS sequence"/>
</dbReference>
<sequence length="147" mass="15648">MTEVALPVEVRQEFLAVFEHHGVDPAAWDALLEKVARGELPDADSGQIDPVSSTRTIVDGIAVIRHVYPDGSVSLTSAPTGPAKPVRPLSSTPGAVTPLAAGSVSECSTSSAAGYTYYNNCRIVYDGISFSYSFRANFRTKSGTNRR</sequence>
<protein>
    <submittedName>
        <fullName evidence="1">Uncharacterized protein</fullName>
    </submittedName>
</protein>
<evidence type="ECO:0000313" key="1">
    <source>
        <dbReference type="EMBL" id="NKY40903.1"/>
    </source>
</evidence>
<reference evidence="1 2" key="1">
    <citation type="submission" date="2020-04" db="EMBL/GenBank/DDBJ databases">
        <title>MicrobeNet Type strains.</title>
        <authorList>
            <person name="Nicholson A.C."/>
        </authorList>
    </citation>
    <scope>NUCLEOTIDE SEQUENCE [LARGE SCALE GENOMIC DNA]</scope>
    <source>
        <strain evidence="1 2">ATCC BAA-787</strain>
    </source>
</reference>
<name>A0ABX1K2W7_9CELL</name>
<evidence type="ECO:0000313" key="2">
    <source>
        <dbReference type="Proteomes" id="UP000777774"/>
    </source>
</evidence>
<gene>
    <name evidence="1" type="ORF">HGA02_15625</name>
</gene>
<comment type="caution">
    <text evidence="1">The sequence shown here is derived from an EMBL/GenBank/DDBJ whole genome shotgun (WGS) entry which is preliminary data.</text>
</comment>
<proteinExistence type="predicted"/>